<dbReference type="PATRIC" id="fig|1179773.3.peg.1963"/>
<dbReference type="EMBL" id="HE804045">
    <property type="protein sequence ID" value="CCH29274.1"/>
    <property type="molecule type" value="Genomic_DNA"/>
</dbReference>
<proteinExistence type="predicted"/>
<dbReference type="HOGENOM" id="CLU_1554169_0_0_11"/>
<evidence type="ECO:0000256" key="1">
    <source>
        <dbReference type="SAM" id="MobiDB-lite"/>
    </source>
</evidence>
<name>K0JWW2_SACES</name>
<evidence type="ECO:0000313" key="2">
    <source>
        <dbReference type="EMBL" id="CCH29274.1"/>
    </source>
</evidence>
<organism evidence="2 3">
    <name type="scientific">Saccharothrix espanaensis (strain ATCC 51144 / DSM 44229 / JCM 9112 / NBRC 15066 / NRRL 15764)</name>
    <dbReference type="NCBI Taxonomy" id="1179773"/>
    <lineage>
        <taxon>Bacteria</taxon>
        <taxon>Bacillati</taxon>
        <taxon>Actinomycetota</taxon>
        <taxon>Actinomycetes</taxon>
        <taxon>Pseudonocardiales</taxon>
        <taxon>Pseudonocardiaceae</taxon>
        <taxon>Saccharothrix</taxon>
    </lineage>
</organism>
<accession>K0JWW2</accession>
<dbReference type="AlphaFoldDB" id="K0JWW2"/>
<protein>
    <submittedName>
        <fullName evidence="2">Uncharacterized protein</fullName>
    </submittedName>
</protein>
<dbReference type="STRING" id="1179773.BN6_19550"/>
<keyword evidence="3" id="KW-1185">Reference proteome</keyword>
<reference evidence="2 3" key="1">
    <citation type="journal article" date="2012" name="BMC Genomics">
        <title>Complete genome sequence of Saccharothrix espanaensis DSM 44229T and comparison to the other completely sequenced Pseudonocardiaceae.</title>
        <authorList>
            <person name="Strobel T."/>
            <person name="Al-Dilaimi A."/>
            <person name="Blom J."/>
            <person name="Gessner A."/>
            <person name="Kalinowski J."/>
            <person name="Luzhetska M."/>
            <person name="Puhler A."/>
            <person name="Szczepanowski R."/>
            <person name="Bechthold A."/>
            <person name="Ruckert C."/>
        </authorList>
    </citation>
    <scope>NUCLEOTIDE SEQUENCE [LARGE SCALE GENOMIC DNA]</scope>
    <source>
        <strain evidence="3">ATCC 51144 / DSM 44229 / JCM 9112 / NBRC 15066 / NRRL 15764</strain>
    </source>
</reference>
<dbReference type="KEGG" id="sesp:BN6_19550"/>
<dbReference type="eggNOG" id="COG1475">
    <property type="taxonomic scope" value="Bacteria"/>
</dbReference>
<feature type="region of interest" description="Disordered" evidence="1">
    <location>
        <begin position="149"/>
        <end position="172"/>
    </location>
</feature>
<evidence type="ECO:0000313" key="3">
    <source>
        <dbReference type="Proteomes" id="UP000006281"/>
    </source>
</evidence>
<dbReference type="Proteomes" id="UP000006281">
    <property type="component" value="Chromosome"/>
</dbReference>
<sequence length="172" mass="18712">MRTPGTGRVPGTRPTSRPTTPRVSRPRAAGQFIARGLVEGDREVRRAMERHHGFACRLLDLTDPKPGSRNPLVARLSRATADQATMVSLAVLLAAFEASTSVETWRSPTAEQKRYFAALAKWGVRLHWVEQLVNDPEADAHVAVDADLTDLDPAGVEPDAEPDALARDDQAA</sequence>
<feature type="region of interest" description="Disordered" evidence="1">
    <location>
        <begin position="1"/>
        <end position="27"/>
    </location>
</feature>
<gene>
    <name evidence="2" type="ordered locus">BN6_19550</name>
</gene>